<organism evidence="1 2">
    <name type="scientific">Bagarius yarrelli</name>
    <name type="common">Goonch</name>
    <name type="synonym">Bagrus yarrelli</name>
    <dbReference type="NCBI Taxonomy" id="175774"/>
    <lineage>
        <taxon>Eukaryota</taxon>
        <taxon>Metazoa</taxon>
        <taxon>Chordata</taxon>
        <taxon>Craniata</taxon>
        <taxon>Vertebrata</taxon>
        <taxon>Euteleostomi</taxon>
        <taxon>Actinopterygii</taxon>
        <taxon>Neopterygii</taxon>
        <taxon>Teleostei</taxon>
        <taxon>Ostariophysi</taxon>
        <taxon>Siluriformes</taxon>
        <taxon>Sisoridae</taxon>
        <taxon>Sisorinae</taxon>
        <taxon>Bagarius</taxon>
    </lineage>
</organism>
<gene>
    <name evidence="1" type="ORF">Baya_2832</name>
</gene>
<dbReference type="PANTHER" id="PTHR28434">
    <property type="entry name" value="PROTEIN C3ORF33"/>
    <property type="match status" value="1"/>
</dbReference>
<reference evidence="1 2" key="1">
    <citation type="journal article" date="2019" name="Genome Biol. Evol.">
        <title>Whole-Genome Sequencing of the Giant Devil Catfish, Bagarius yarrelli.</title>
        <authorList>
            <person name="Jiang W."/>
            <person name="Lv Y."/>
            <person name="Cheng L."/>
            <person name="Yang K."/>
            <person name="Chao B."/>
            <person name="Wang X."/>
            <person name="Li Y."/>
            <person name="Pan X."/>
            <person name="You X."/>
            <person name="Zhang Y."/>
            <person name="Yang J."/>
            <person name="Li J."/>
            <person name="Zhang X."/>
            <person name="Liu S."/>
            <person name="Sun C."/>
            <person name="Yang J."/>
            <person name="Shi Q."/>
        </authorList>
    </citation>
    <scope>NUCLEOTIDE SEQUENCE [LARGE SCALE GENOMIC DNA]</scope>
    <source>
        <strain evidence="1">JWS20170419001</strain>
        <tissue evidence="1">Muscle</tissue>
    </source>
</reference>
<dbReference type="SUPFAM" id="SSF50199">
    <property type="entry name" value="Staphylococcal nuclease"/>
    <property type="match status" value="1"/>
</dbReference>
<dbReference type="EMBL" id="VCAZ01000011">
    <property type="protein sequence ID" value="TSK38416.1"/>
    <property type="molecule type" value="Genomic_DNA"/>
</dbReference>
<dbReference type="OrthoDB" id="6220511at2759"/>
<name>A0A556TQP6_BAGYA</name>
<comment type="caution">
    <text evidence="1">The sequence shown here is derived from an EMBL/GenBank/DDBJ whole genome shotgun (WGS) entry which is preliminary data.</text>
</comment>
<protein>
    <submittedName>
        <fullName evidence="1">Protein C3orf33</fullName>
    </submittedName>
</protein>
<dbReference type="InterPro" id="IPR042421">
    <property type="entry name" value="C3orf33-like"/>
</dbReference>
<keyword evidence="2" id="KW-1185">Reference proteome</keyword>
<evidence type="ECO:0000313" key="2">
    <source>
        <dbReference type="Proteomes" id="UP000319801"/>
    </source>
</evidence>
<dbReference type="Proteomes" id="UP000319801">
    <property type="component" value="Unassembled WGS sequence"/>
</dbReference>
<dbReference type="InterPro" id="IPR035437">
    <property type="entry name" value="SNase_OB-fold_sf"/>
</dbReference>
<dbReference type="AlphaFoldDB" id="A0A556TQP6"/>
<dbReference type="PANTHER" id="PTHR28434:SF1">
    <property type="entry name" value="PROTEIN C3ORF33"/>
    <property type="match status" value="1"/>
</dbReference>
<dbReference type="GO" id="GO:0005615">
    <property type="term" value="C:extracellular space"/>
    <property type="evidence" value="ECO:0007669"/>
    <property type="project" value="TreeGrafter"/>
</dbReference>
<accession>A0A556TQP6</accession>
<sequence>MSDSCIDRTDNDKKQSINIITVISKFADENLTLVRSISTGLAVAGVIITARSIRLLTKFGSPSEIPVRFIERNVSIRGKVRSVTEKGLEVEHIPIYVPLLSPLLTKRQVTTPLCVHLAGVDVTPEGRDWLCETLGRDEPVWLRLIGREDENLHCLVSLSRRLLFNPCINEQILRLGLGRTAPLCGIDPNSRIYWRLQARLLKCEHQAERKGQGLWKQESLREKLTQAYRKNSVITALKRILNWVLRTKDKWQVKIADRASVLLKPSLSQSVSSSVPSPVVVFQSTAPVVDLSPDALWVNLLREKVPEGRRSSRLCGEVSGFGSGDRVRVVDVQLSLP</sequence>
<proteinExistence type="predicted"/>
<evidence type="ECO:0000313" key="1">
    <source>
        <dbReference type="EMBL" id="TSK38416.1"/>
    </source>
</evidence>